<evidence type="ECO:0000256" key="1">
    <source>
        <dbReference type="SAM" id="SignalP"/>
    </source>
</evidence>
<proteinExistence type="predicted"/>
<evidence type="ECO:0000313" key="2">
    <source>
        <dbReference type="EMBL" id="MDP4575236.1"/>
    </source>
</evidence>
<evidence type="ECO:0000313" key="3">
    <source>
        <dbReference type="Proteomes" id="UP001240639"/>
    </source>
</evidence>
<comment type="caution">
    <text evidence="2">The sequence shown here is derived from an EMBL/GenBank/DDBJ whole genome shotgun (WGS) entry which is preliminary data.</text>
</comment>
<dbReference type="PROSITE" id="PS51257">
    <property type="entry name" value="PROKAR_LIPOPROTEIN"/>
    <property type="match status" value="1"/>
</dbReference>
<dbReference type="Gene3D" id="2.60.40.1890">
    <property type="entry name" value="PCu(A)C copper chaperone"/>
    <property type="match status" value="1"/>
</dbReference>
<dbReference type="Pfam" id="PF04314">
    <property type="entry name" value="PCuAC"/>
    <property type="match status" value="1"/>
</dbReference>
<keyword evidence="3" id="KW-1185">Reference proteome</keyword>
<reference evidence="2 3" key="1">
    <citation type="submission" date="2023-08" db="EMBL/GenBank/DDBJ databases">
        <title>genomic of G39.</title>
        <authorList>
            <person name="Wang Y."/>
        </authorList>
    </citation>
    <scope>NUCLEOTIDE SEQUENCE [LARGE SCALE GENOMIC DNA]</scope>
    <source>
        <strain evidence="2 3">G39</strain>
    </source>
</reference>
<protein>
    <submittedName>
        <fullName evidence="2">Copper chaperone PCu(A)C</fullName>
    </submittedName>
</protein>
<organism evidence="2 3">
    <name type="scientific">Qipengyuania profundimaris</name>
    <dbReference type="NCBI Taxonomy" id="3067652"/>
    <lineage>
        <taxon>Bacteria</taxon>
        <taxon>Pseudomonadati</taxon>
        <taxon>Pseudomonadota</taxon>
        <taxon>Alphaproteobacteria</taxon>
        <taxon>Sphingomonadales</taxon>
        <taxon>Erythrobacteraceae</taxon>
        <taxon>Qipengyuania</taxon>
    </lineage>
</organism>
<dbReference type="PANTHER" id="PTHR36302">
    <property type="entry name" value="BLR7088 PROTEIN"/>
    <property type="match status" value="1"/>
</dbReference>
<feature type="signal peptide" evidence="1">
    <location>
        <begin position="1"/>
        <end position="22"/>
    </location>
</feature>
<dbReference type="InterPro" id="IPR036182">
    <property type="entry name" value="PCuAC_sf"/>
</dbReference>
<dbReference type="InterPro" id="IPR007410">
    <property type="entry name" value="LpqE-like"/>
</dbReference>
<accession>A0ABT9HQ35</accession>
<dbReference type="EMBL" id="JAVAIM010000001">
    <property type="protein sequence ID" value="MDP4575236.1"/>
    <property type="molecule type" value="Genomic_DNA"/>
</dbReference>
<dbReference type="InterPro" id="IPR058248">
    <property type="entry name" value="Lxx211020-like"/>
</dbReference>
<dbReference type="SUPFAM" id="SSF110087">
    <property type="entry name" value="DR1885-like metal-binding protein"/>
    <property type="match status" value="1"/>
</dbReference>
<gene>
    <name evidence="2" type="ORF">Q9K02_08825</name>
</gene>
<dbReference type="PANTHER" id="PTHR36302:SF1">
    <property type="entry name" value="COPPER CHAPERONE PCU(A)C"/>
    <property type="match status" value="1"/>
</dbReference>
<feature type="chain" id="PRO_5045410498" evidence="1">
    <location>
        <begin position="23"/>
        <end position="160"/>
    </location>
</feature>
<name>A0ABT9HQ35_9SPHN</name>
<sequence>MNFARFAPYAVAVAAFSVAACSDGGDASQTAAEANPTGLEVTDARLVLPAVSGNPAAIYFELTNASERNVAIRSASVEGASSAQIHDTTEWSGEMVMGEMGPLTLNAGDSASFEPGGKHVMAFDLDPALEAGGSTAMTLTVAGGKSMTTDVEIVAAGADR</sequence>
<keyword evidence="1" id="KW-0732">Signal</keyword>
<dbReference type="RefSeq" id="WP_305932560.1">
    <property type="nucleotide sequence ID" value="NZ_JAVAIM010000001.1"/>
</dbReference>
<dbReference type="Proteomes" id="UP001240639">
    <property type="component" value="Unassembled WGS sequence"/>
</dbReference>